<evidence type="ECO:0000313" key="8">
    <source>
        <dbReference type="EMBL" id="MFD2143547.1"/>
    </source>
</evidence>
<sequence length="237" mass="25614">MTAPGDPRLRLVAAVVAVAAISLLQTLPVAAAALVVAALVALLNRPDPRLWRRLLHVEGFLLLLFATLPFTVAGPSIATIGPLSVSGTGLWRAGLIALKVSASVLVLLVLLGDLEPERLGAALRALGVPERLCRLFVTTARYATLLREEARRLGEAMRARGFHPRSNRHTWNSYGNLLGMILVRALERASRVEEAMLCRGYAGHYPYSSLASPRQRDWVAFALVSGAAFLALVIDRL</sequence>
<comment type="subcellular location">
    <subcellularLocation>
        <location evidence="1">Cell membrane</location>
        <topology evidence="1">Multi-pass membrane protein</topology>
    </subcellularLocation>
</comment>
<dbReference type="InterPro" id="IPR003339">
    <property type="entry name" value="ABC/ECF_trnsptr_transmembrane"/>
</dbReference>
<evidence type="ECO:0000256" key="2">
    <source>
        <dbReference type="ARBA" id="ARBA00008564"/>
    </source>
</evidence>
<gene>
    <name evidence="8" type="primary">cbiQ</name>
    <name evidence="8" type="ORF">ACFSNC_24445</name>
</gene>
<evidence type="ECO:0000256" key="6">
    <source>
        <dbReference type="ARBA" id="ARBA00023136"/>
    </source>
</evidence>
<feature type="transmembrane region" description="Helical" evidence="7">
    <location>
        <begin position="218"/>
        <end position="234"/>
    </location>
</feature>
<keyword evidence="3" id="KW-1003">Cell membrane</keyword>
<name>A0ABW4Z5S1_9HYPH</name>
<dbReference type="CDD" id="cd16914">
    <property type="entry name" value="EcfT"/>
    <property type="match status" value="1"/>
</dbReference>
<feature type="transmembrane region" description="Helical" evidence="7">
    <location>
        <begin position="12"/>
        <end position="43"/>
    </location>
</feature>
<keyword evidence="4 7" id="KW-0812">Transmembrane</keyword>
<feature type="transmembrane region" description="Helical" evidence="7">
    <location>
        <begin position="55"/>
        <end position="78"/>
    </location>
</feature>
<proteinExistence type="inferred from homology"/>
<comment type="similarity">
    <text evidence="2">Belongs to the CbiQ family.</text>
</comment>
<evidence type="ECO:0000256" key="7">
    <source>
        <dbReference type="SAM" id="Phobius"/>
    </source>
</evidence>
<keyword evidence="6 7" id="KW-0472">Membrane</keyword>
<dbReference type="InterPro" id="IPR012809">
    <property type="entry name" value="ECF_CbiQ"/>
</dbReference>
<evidence type="ECO:0000313" key="9">
    <source>
        <dbReference type="Proteomes" id="UP001597299"/>
    </source>
</evidence>
<keyword evidence="5 7" id="KW-1133">Transmembrane helix</keyword>
<dbReference type="Proteomes" id="UP001597299">
    <property type="component" value="Unassembled WGS sequence"/>
</dbReference>
<dbReference type="EMBL" id="JBHUHD010000004">
    <property type="protein sequence ID" value="MFD2143547.1"/>
    <property type="molecule type" value="Genomic_DNA"/>
</dbReference>
<evidence type="ECO:0000256" key="5">
    <source>
        <dbReference type="ARBA" id="ARBA00022989"/>
    </source>
</evidence>
<evidence type="ECO:0000256" key="3">
    <source>
        <dbReference type="ARBA" id="ARBA00022475"/>
    </source>
</evidence>
<accession>A0ABW4Z5S1</accession>
<dbReference type="InterPro" id="IPR051611">
    <property type="entry name" value="ECF_transporter_component"/>
</dbReference>
<dbReference type="RefSeq" id="WP_281418568.1">
    <property type="nucleotide sequence ID" value="NZ_JBHUHD010000004.1"/>
</dbReference>
<dbReference type="Pfam" id="PF02361">
    <property type="entry name" value="CbiQ"/>
    <property type="match status" value="1"/>
</dbReference>
<keyword evidence="9" id="KW-1185">Reference proteome</keyword>
<dbReference type="PANTHER" id="PTHR34857:SF2">
    <property type="entry name" value="SLL0384 PROTEIN"/>
    <property type="match status" value="1"/>
</dbReference>
<dbReference type="NCBIfam" id="TIGR02454">
    <property type="entry name" value="ECF_T_CbiQ"/>
    <property type="match status" value="1"/>
</dbReference>
<feature type="transmembrane region" description="Helical" evidence="7">
    <location>
        <begin position="90"/>
        <end position="111"/>
    </location>
</feature>
<organism evidence="8 9">
    <name type="scientific">Ancylobacter oerskovii</name>
    <dbReference type="NCBI Taxonomy" id="459519"/>
    <lineage>
        <taxon>Bacteria</taxon>
        <taxon>Pseudomonadati</taxon>
        <taxon>Pseudomonadota</taxon>
        <taxon>Alphaproteobacteria</taxon>
        <taxon>Hyphomicrobiales</taxon>
        <taxon>Xanthobacteraceae</taxon>
        <taxon>Ancylobacter</taxon>
    </lineage>
</organism>
<evidence type="ECO:0000256" key="4">
    <source>
        <dbReference type="ARBA" id="ARBA00022692"/>
    </source>
</evidence>
<reference evidence="9" key="1">
    <citation type="journal article" date="2019" name="Int. J. Syst. Evol. Microbiol.">
        <title>The Global Catalogue of Microorganisms (GCM) 10K type strain sequencing project: providing services to taxonomists for standard genome sequencing and annotation.</title>
        <authorList>
            <consortium name="The Broad Institute Genomics Platform"/>
            <consortium name="The Broad Institute Genome Sequencing Center for Infectious Disease"/>
            <person name="Wu L."/>
            <person name="Ma J."/>
        </authorList>
    </citation>
    <scope>NUCLEOTIDE SEQUENCE [LARGE SCALE GENOMIC DNA]</scope>
    <source>
        <strain evidence="9">CCM 7435</strain>
    </source>
</reference>
<protein>
    <submittedName>
        <fullName evidence="8">Cobalt ECF transporter T component CbiQ</fullName>
    </submittedName>
</protein>
<evidence type="ECO:0000256" key="1">
    <source>
        <dbReference type="ARBA" id="ARBA00004651"/>
    </source>
</evidence>
<dbReference type="PANTHER" id="PTHR34857">
    <property type="entry name" value="SLL0384 PROTEIN"/>
    <property type="match status" value="1"/>
</dbReference>
<comment type="caution">
    <text evidence="8">The sequence shown here is derived from an EMBL/GenBank/DDBJ whole genome shotgun (WGS) entry which is preliminary data.</text>
</comment>